<dbReference type="AlphaFoldDB" id="A0CK85"/>
<accession>A0CK85</accession>
<dbReference type="Proteomes" id="UP000000600">
    <property type="component" value="Unassembled WGS sequence"/>
</dbReference>
<feature type="compositionally biased region" description="Basic and acidic residues" evidence="1">
    <location>
        <begin position="8"/>
        <end position="26"/>
    </location>
</feature>
<dbReference type="GeneID" id="5024384"/>
<dbReference type="OMA" id="CKGYLEI"/>
<protein>
    <submittedName>
        <fullName evidence="2">Uncharacterized protein</fullName>
    </submittedName>
</protein>
<gene>
    <name evidence="2" type="ORF">GSPATT00000915001</name>
</gene>
<evidence type="ECO:0000313" key="2">
    <source>
        <dbReference type="EMBL" id="CAK71202.1"/>
    </source>
</evidence>
<reference evidence="2 3" key="1">
    <citation type="journal article" date="2006" name="Nature">
        <title>Global trends of whole-genome duplications revealed by the ciliate Paramecium tetraurelia.</title>
        <authorList>
            <consortium name="Genoscope"/>
            <person name="Aury J.-M."/>
            <person name="Jaillon O."/>
            <person name="Duret L."/>
            <person name="Noel B."/>
            <person name="Jubin C."/>
            <person name="Porcel B.M."/>
            <person name="Segurens B."/>
            <person name="Daubin V."/>
            <person name="Anthouard V."/>
            <person name="Aiach N."/>
            <person name="Arnaiz O."/>
            <person name="Billaut A."/>
            <person name="Beisson J."/>
            <person name="Blanc I."/>
            <person name="Bouhouche K."/>
            <person name="Camara F."/>
            <person name="Duharcourt S."/>
            <person name="Guigo R."/>
            <person name="Gogendeau D."/>
            <person name="Katinka M."/>
            <person name="Keller A.-M."/>
            <person name="Kissmehl R."/>
            <person name="Klotz C."/>
            <person name="Koll F."/>
            <person name="Le Moue A."/>
            <person name="Lepere C."/>
            <person name="Malinsky S."/>
            <person name="Nowacki M."/>
            <person name="Nowak J.K."/>
            <person name="Plattner H."/>
            <person name="Poulain J."/>
            <person name="Ruiz F."/>
            <person name="Serrano V."/>
            <person name="Zagulski M."/>
            <person name="Dessen P."/>
            <person name="Betermier M."/>
            <person name="Weissenbach J."/>
            <person name="Scarpelli C."/>
            <person name="Schachter V."/>
            <person name="Sperling L."/>
            <person name="Meyer E."/>
            <person name="Cohen J."/>
            <person name="Wincker P."/>
        </authorList>
    </citation>
    <scope>NUCLEOTIDE SEQUENCE [LARGE SCALE GENOMIC DNA]</scope>
    <source>
        <strain evidence="2 3">Stock d4-2</strain>
    </source>
</reference>
<sequence>MILSKQNYDGKRIDTNRKLREEEKNKNQFNSNFYQNKEKRSYSYKNKKKMKNRQLICKKQREEKSLQIQNREATKQNLRNQNYLILNHQNYQLMKKTRNIKDRERYYQQCNKLIIYGRADQKREREMYKLIVEQQMKAWQQIKEKRKKTKEFQQLIYKEQTQNGSQKNLKQEDSYRNVPQFYNIKQFYQRLSERQNALQDIYRQKVDNPKLQLDYIFDQQLKERQNKKIMNTQQKDSFSKSRRK</sequence>
<proteinExistence type="predicted"/>
<keyword evidence="3" id="KW-1185">Reference proteome</keyword>
<dbReference type="RefSeq" id="XP_001438599.1">
    <property type="nucleotide sequence ID" value="XM_001438562.1"/>
</dbReference>
<evidence type="ECO:0000256" key="1">
    <source>
        <dbReference type="SAM" id="MobiDB-lite"/>
    </source>
</evidence>
<dbReference type="EMBL" id="CT868096">
    <property type="protein sequence ID" value="CAK71202.1"/>
    <property type="molecule type" value="Genomic_DNA"/>
</dbReference>
<evidence type="ECO:0000313" key="3">
    <source>
        <dbReference type="Proteomes" id="UP000000600"/>
    </source>
</evidence>
<dbReference type="HOGENOM" id="CLU_1139869_0_0_1"/>
<name>A0CK85_PARTE</name>
<dbReference type="InParanoid" id="A0CK85"/>
<dbReference type="KEGG" id="ptm:GSPATT00000915001"/>
<feature type="region of interest" description="Disordered" evidence="1">
    <location>
        <begin position="1"/>
        <end position="35"/>
    </location>
</feature>
<organism evidence="2 3">
    <name type="scientific">Paramecium tetraurelia</name>
    <dbReference type="NCBI Taxonomy" id="5888"/>
    <lineage>
        <taxon>Eukaryota</taxon>
        <taxon>Sar</taxon>
        <taxon>Alveolata</taxon>
        <taxon>Ciliophora</taxon>
        <taxon>Intramacronucleata</taxon>
        <taxon>Oligohymenophorea</taxon>
        <taxon>Peniculida</taxon>
        <taxon>Parameciidae</taxon>
        <taxon>Paramecium</taxon>
    </lineage>
</organism>